<gene>
    <name evidence="3" type="ORF">BCL79_0655</name>
</gene>
<dbReference type="EMBL" id="RCDC01000004">
    <property type="protein sequence ID" value="RLK56271.1"/>
    <property type="molecule type" value="Genomic_DNA"/>
</dbReference>
<dbReference type="AlphaFoldDB" id="A0A498CGE2"/>
<dbReference type="Proteomes" id="UP000274786">
    <property type="component" value="Unassembled WGS sequence"/>
</dbReference>
<evidence type="ECO:0000313" key="3">
    <source>
        <dbReference type="EMBL" id="RLK56271.1"/>
    </source>
</evidence>
<feature type="signal peptide" evidence="2">
    <location>
        <begin position="1"/>
        <end position="19"/>
    </location>
</feature>
<dbReference type="OrthoDB" id="6051122at2"/>
<comment type="caution">
    <text evidence="3">The sequence shown here is derived from an EMBL/GenBank/DDBJ whole genome shotgun (WGS) entry which is preliminary data.</text>
</comment>
<keyword evidence="1" id="KW-0472">Membrane</keyword>
<name>A0A498CGE2_9GAMM</name>
<keyword evidence="2" id="KW-0732">Signal</keyword>
<feature type="transmembrane region" description="Helical" evidence="1">
    <location>
        <begin position="29"/>
        <end position="48"/>
    </location>
</feature>
<feature type="chain" id="PRO_5019717973" evidence="2">
    <location>
        <begin position="20"/>
        <end position="85"/>
    </location>
</feature>
<evidence type="ECO:0000256" key="1">
    <source>
        <dbReference type="SAM" id="Phobius"/>
    </source>
</evidence>
<keyword evidence="1" id="KW-0812">Transmembrane</keyword>
<proteinExistence type="predicted"/>
<dbReference type="RefSeq" id="WP_121037279.1">
    <property type="nucleotide sequence ID" value="NZ_RCDC01000004.1"/>
</dbReference>
<keyword evidence="1" id="KW-1133">Transmembrane helix</keyword>
<evidence type="ECO:0000313" key="4">
    <source>
        <dbReference type="Proteomes" id="UP000274786"/>
    </source>
</evidence>
<reference evidence="3 4" key="1">
    <citation type="submission" date="2018-10" db="EMBL/GenBank/DDBJ databases">
        <title>Comparative analysis of microorganisms from saline springs in Andes Mountain Range, Colombia.</title>
        <authorList>
            <person name="Rubin E."/>
        </authorList>
    </citation>
    <scope>NUCLEOTIDE SEQUENCE [LARGE SCALE GENOMIC DNA]</scope>
    <source>
        <strain evidence="3 4">USBA GBX 843</strain>
    </source>
</reference>
<protein>
    <submittedName>
        <fullName evidence="3">Uncharacterized protein</fullName>
    </submittedName>
</protein>
<organism evidence="3 4">
    <name type="scientific">Stenotrophomonas rhizophila</name>
    <dbReference type="NCBI Taxonomy" id="216778"/>
    <lineage>
        <taxon>Bacteria</taxon>
        <taxon>Pseudomonadati</taxon>
        <taxon>Pseudomonadota</taxon>
        <taxon>Gammaproteobacteria</taxon>
        <taxon>Lysobacterales</taxon>
        <taxon>Lysobacteraceae</taxon>
        <taxon>Stenotrophomonas</taxon>
    </lineage>
</organism>
<accession>A0A498CGE2</accession>
<sequence length="85" mass="9581">MRHLTAAFLCALVASFCAAVVLRALITNADSFILIGGVGVLFFTYRCWAEVRQAWPAFTRHLAHRRAMRRAAPLVRINLPKEDLQ</sequence>
<evidence type="ECO:0000256" key="2">
    <source>
        <dbReference type="SAM" id="SignalP"/>
    </source>
</evidence>